<evidence type="ECO:0000313" key="2">
    <source>
        <dbReference type="EMBL" id="HIR69953.1"/>
    </source>
</evidence>
<dbReference type="GO" id="GO:0042802">
    <property type="term" value="F:identical protein binding"/>
    <property type="evidence" value="ECO:0007669"/>
    <property type="project" value="TreeGrafter"/>
</dbReference>
<dbReference type="SUPFAM" id="SSF55874">
    <property type="entry name" value="ATPase domain of HSP90 chaperone/DNA topoisomerase II/histidine kinase"/>
    <property type="match status" value="1"/>
</dbReference>
<protein>
    <submittedName>
        <fullName evidence="2">Sensor histidine kinase</fullName>
    </submittedName>
</protein>
<accession>A0A9D1E7Z8</accession>
<dbReference type="Proteomes" id="UP000823912">
    <property type="component" value="Unassembled WGS sequence"/>
</dbReference>
<dbReference type="Gene3D" id="3.30.565.10">
    <property type="entry name" value="Histidine kinase-like ATPase, C-terminal domain"/>
    <property type="match status" value="1"/>
</dbReference>
<dbReference type="InterPro" id="IPR036890">
    <property type="entry name" value="HATPase_C_sf"/>
</dbReference>
<comment type="caution">
    <text evidence="2">The sequence shown here is derived from an EMBL/GenBank/DDBJ whole genome shotgun (WGS) entry which is preliminary data.</text>
</comment>
<proteinExistence type="predicted"/>
<reference evidence="2" key="2">
    <citation type="journal article" date="2021" name="PeerJ">
        <title>Extensive microbial diversity within the chicken gut microbiome revealed by metagenomics and culture.</title>
        <authorList>
            <person name="Gilroy R."/>
            <person name="Ravi A."/>
            <person name="Getino M."/>
            <person name="Pursley I."/>
            <person name="Horton D.L."/>
            <person name="Alikhan N.F."/>
            <person name="Baker D."/>
            <person name="Gharbi K."/>
            <person name="Hall N."/>
            <person name="Watson M."/>
            <person name="Adriaenssens E.M."/>
            <person name="Foster-Nyarko E."/>
            <person name="Jarju S."/>
            <person name="Secka A."/>
            <person name="Antonio M."/>
            <person name="Oren A."/>
            <person name="Chaudhuri R.R."/>
            <person name="La Ragione R."/>
            <person name="Hildebrand F."/>
            <person name="Pallen M.J."/>
        </authorList>
    </citation>
    <scope>NUCLEOTIDE SEQUENCE</scope>
    <source>
        <strain evidence="2">ChiSjej5B23-6657</strain>
    </source>
</reference>
<dbReference type="GO" id="GO:0016301">
    <property type="term" value="F:kinase activity"/>
    <property type="evidence" value="ECO:0007669"/>
    <property type="project" value="UniProtKB-KW"/>
</dbReference>
<evidence type="ECO:0000313" key="3">
    <source>
        <dbReference type="Proteomes" id="UP000823912"/>
    </source>
</evidence>
<dbReference type="AlphaFoldDB" id="A0A9D1E7Z8"/>
<dbReference type="Pfam" id="PF14501">
    <property type="entry name" value="HATPase_c_5"/>
    <property type="match status" value="1"/>
</dbReference>
<dbReference type="EMBL" id="DVHM01000030">
    <property type="protein sequence ID" value="HIR69953.1"/>
    <property type="molecule type" value="Genomic_DNA"/>
</dbReference>
<reference evidence="2" key="1">
    <citation type="submission" date="2020-10" db="EMBL/GenBank/DDBJ databases">
        <authorList>
            <person name="Gilroy R."/>
        </authorList>
    </citation>
    <scope>NUCLEOTIDE SEQUENCE</scope>
    <source>
        <strain evidence="2">ChiSjej5B23-6657</strain>
    </source>
</reference>
<dbReference type="PANTHER" id="PTHR40448">
    <property type="entry name" value="TWO-COMPONENT SENSOR HISTIDINE KINASE"/>
    <property type="match status" value="1"/>
</dbReference>
<sequence length="160" mass="17835">AQIADYEDYVHTGNEFLDIIIKDKAEKARKKEIDFSAFIDFGDVEFIEPLDISTIFGNGIDNAIEACEKLPREERMITVKAGKVRDFVSILIENSCSDEVHTDGHTTKQDKFLHGFGISNMRKAAEKYNGSCTTKQGNGKFTLKILLPAPESDSAPGVFR</sequence>
<gene>
    <name evidence="2" type="ORF">IAA55_01585</name>
</gene>
<organism evidence="2 3">
    <name type="scientific">Candidatus Pullilachnospira gallistercoris</name>
    <dbReference type="NCBI Taxonomy" id="2840911"/>
    <lineage>
        <taxon>Bacteria</taxon>
        <taxon>Bacillati</taxon>
        <taxon>Bacillota</taxon>
        <taxon>Clostridia</taxon>
        <taxon>Lachnospirales</taxon>
        <taxon>Lachnospiraceae</taxon>
        <taxon>Lachnospiraceae incertae sedis</taxon>
        <taxon>Candidatus Pullilachnospira</taxon>
    </lineage>
</organism>
<name>A0A9D1E7Z8_9FIRM</name>
<keyword evidence="2" id="KW-0808">Transferase</keyword>
<keyword evidence="2" id="KW-0418">Kinase</keyword>
<feature type="domain" description="Sensor histidine kinase NatK-like C-terminal" evidence="1">
    <location>
        <begin position="48"/>
        <end position="148"/>
    </location>
</feature>
<dbReference type="InterPro" id="IPR032834">
    <property type="entry name" value="NatK-like_C"/>
</dbReference>
<dbReference type="PANTHER" id="PTHR40448:SF1">
    <property type="entry name" value="TWO-COMPONENT SENSOR HISTIDINE KINASE"/>
    <property type="match status" value="1"/>
</dbReference>
<feature type="non-terminal residue" evidence="2">
    <location>
        <position position="1"/>
    </location>
</feature>
<dbReference type="CDD" id="cd16935">
    <property type="entry name" value="HATPase_AgrC-ComD-like"/>
    <property type="match status" value="1"/>
</dbReference>
<evidence type="ECO:0000259" key="1">
    <source>
        <dbReference type="Pfam" id="PF14501"/>
    </source>
</evidence>